<keyword evidence="11" id="KW-1185">Reference proteome</keyword>
<dbReference type="OrthoDB" id="9802228at2"/>
<keyword evidence="6" id="KW-0227">DNA damage</keyword>
<dbReference type="InterPro" id="IPR014048">
    <property type="entry name" value="MethylDNA_cys_MeTrfase_DNA-bd"/>
</dbReference>
<dbReference type="RefSeq" id="WP_092080496.1">
    <property type="nucleotide sequence ID" value="NZ_FNAQ01000022.1"/>
</dbReference>
<gene>
    <name evidence="10" type="ORF">SAMN05661003_12225</name>
</gene>
<evidence type="ECO:0000313" key="10">
    <source>
        <dbReference type="EMBL" id="SDE65623.1"/>
    </source>
</evidence>
<dbReference type="NCBIfam" id="TIGR00589">
    <property type="entry name" value="ogt"/>
    <property type="match status" value="1"/>
</dbReference>
<evidence type="ECO:0000256" key="5">
    <source>
        <dbReference type="ARBA" id="ARBA00022679"/>
    </source>
</evidence>
<dbReference type="GO" id="GO:0032259">
    <property type="term" value="P:methylation"/>
    <property type="evidence" value="ECO:0007669"/>
    <property type="project" value="UniProtKB-KW"/>
</dbReference>
<keyword evidence="5 10" id="KW-0808">Transferase</keyword>
<dbReference type="InterPro" id="IPR036388">
    <property type="entry name" value="WH-like_DNA-bd_sf"/>
</dbReference>
<protein>
    <recommendedName>
        <fullName evidence="3">methylated-DNA--[protein]-cysteine S-methyltransferase</fullName>
        <ecNumber evidence="3">2.1.1.63</ecNumber>
    </recommendedName>
</protein>
<dbReference type="SUPFAM" id="SSF46767">
    <property type="entry name" value="Methylated DNA-protein cysteine methyltransferase, C-terminal domain"/>
    <property type="match status" value="1"/>
</dbReference>
<dbReference type="GO" id="GO:0003908">
    <property type="term" value="F:methylated-DNA-[protein]-cysteine S-methyltransferase activity"/>
    <property type="evidence" value="ECO:0007669"/>
    <property type="project" value="UniProtKB-EC"/>
</dbReference>
<comment type="similarity">
    <text evidence="2">Belongs to the MGMT family.</text>
</comment>
<dbReference type="FunFam" id="1.10.10.10:FF:000214">
    <property type="entry name" value="Methylated-DNA--protein-cysteine methyltransferase"/>
    <property type="match status" value="1"/>
</dbReference>
<dbReference type="PANTHER" id="PTHR10815">
    <property type="entry name" value="METHYLATED-DNA--PROTEIN-CYSTEINE METHYLTRANSFERASE"/>
    <property type="match status" value="1"/>
</dbReference>
<keyword evidence="7" id="KW-0234">DNA repair</keyword>
<sequence>MRTAGPLPPLWWGQCVAPCWPDLQLTLAGSATQLLLLDLQPRQRAAALARLQPFARRHRLQLQPTPETRLQPWLQRLFARFPEPPRQVCWLALGTAFQRRVWQALQEIPPGQTRSYGQLAAAIGQPTACRAVARALAANPLLWLQPCHRIVPATGGLGGFRAGSTIKRQLLVQEGWIDDITARFGC</sequence>
<evidence type="ECO:0000256" key="1">
    <source>
        <dbReference type="ARBA" id="ARBA00001286"/>
    </source>
</evidence>
<evidence type="ECO:0000256" key="4">
    <source>
        <dbReference type="ARBA" id="ARBA00022603"/>
    </source>
</evidence>
<evidence type="ECO:0000256" key="8">
    <source>
        <dbReference type="ARBA" id="ARBA00049348"/>
    </source>
</evidence>
<feature type="domain" description="Methylated-DNA-[protein]-cysteine S-methyltransferase DNA binding" evidence="9">
    <location>
        <begin position="96"/>
        <end position="175"/>
    </location>
</feature>
<evidence type="ECO:0000313" key="11">
    <source>
        <dbReference type="Proteomes" id="UP000243205"/>
    </source>
</evidence>
<dbReference type="InterPro" id="IPR036217">
    <property type="entry name" value="MethylDNA_cys_MeTrfase_DNAb"/>
</dbReference>
<evidence type="ECO:0000256" key="3">
    <source>
        <dbReference type="ARBA" id="ARBA00011918"/>
    </source>
</evidence>
<dbReference type="GO" id="GO:0006281">
    <property type="term" value="P:DNA repair"/>
    <property type="evidence" value="ECO:0007669"/>
    <property type="project" value="UniProtKB-KW"/>
</dbReference>
<proteinExistence type="inferred from homology"/>
<comment type="catalytic activity">
    <reaction evidence="1">
        <text>a 4-O-methyl-thymidine in DNA + L-cysteinyl-[protein] = a thymidine in DNA + S-methyl-L-cysteinyl-[protein]</text>
        <dbReference type="Rhea" id="RHEA:53428"/>
        <dbReference type="Rhea" id="RHEA-COMP:10131"/>
        <dbReference type="Rhea" id="RHEA-COMP:10132"/>
        <dbReference type="Rhea" id="RHEA-COMP:13555"/>
        <dbReference type="Rhea" id="RHEA-COMP:13556"/>
        <dbReference type="ChEBI" id="CHEBI:29950"/>
        <dbReference type="ChEBI" id="CHEBI:82612"/>
        <dbReference type="ChEBI" id="CHEBI:137386"/>
        <dbReference type="ChEBI" id="CHEBI:137387"/>
        <dbReference type="EC" id="2.1.1.63"/>
    </reaction>
</comment>
<organism evidence="10 11">
    <name type="scientific">Desulfuromonas thiophila</name>
    <dbReference type="NCBI Taxonomy" id="57664"/>
    <lineage>
        <taxon>Bacteria</taxon>
        <taxon>Pseudomonadati</taxon>
        <taxon>Thermodesulfobacteriota</taxon>
        <taxon>Desulfuromonadia</taxon>
        <taxon>Desulfuromonadales</taxon>
        <taxon>Desulfuromonadaceae</taxon>
        <taxon>Desulfuromonas</taxon>
    </lineage>
</organism>
<accession>A0A1G7EPG8</accession>
<name>A0A1G7EPG8_9BACT</name>
<reference evidence="11" key="1">
    <citation type="submission" date="2016-10" db="EMBL/GenBank/DDBJ databases">
        <authorList>
            <person name="Varghese N."/>
            <person name="Submissions S."/>
        </authorList>
    </citation>
    <scope>NUCLEOTIDE SEQUENCE [LARGE SCALE GENOMIC DNA]</scope>
    <source>
        <strain evidence="11">DSM 8987</strain>
    </source>
</reference>
<dbReference type="AlphaFoldDB" id="A0A1G7EPG8"/>
<dbReference type="PANTHER" id="PTHR10815:SF13">
    <property type="entry name" value="METHYLATED-DNA--PROTEIN-CYSTEINE METHYLTRANSFERASE"/>
    <property type="match status" value="1"/>
</dbReference>
<evidence type="ECO:0000256" key="7">
    <source>
        <dbReference type="ARBA" id="ARBA00023204"/>
    </source>
</evidence>
<dbReference type="CDD" id="cd06445">
    <property type="entry name" value="ATase"/>
    <property type="match status" value="1"/>
</dbReference>
<evidence type="ECO:0000256" key="2">
    <source>
        <dbReference type="ARBA" id="ARBA00008711"/>
    </source>
</evidence>
<evidence type="ECO:0000259" key="9">
    <source>
        <dbReference type="Pfam" id="PF01035"/>
    </source>
</evidence>
<dbReference type="Proteomes" id="UP000243205">
    <property type="component" value="Unassembled WGS sequence"/>
</dbReference>
<keyword evidence="4 10" id="KW-0489">Methyltransferase</keyword>
<dbReference type="EMBL" id="FNAQ01000022">
    <property type="protein sequence ID" value="SDE65623.1"/>
    <property type="molecule type" value="Genomic_DNA"/>
</dbReference>
<evidence type="ECO:0000256" key="6">
    <source>
        <dbReference type="ARBA" id="ARBA00022763"/>
    </source>
</evidence>
<dbReference type="Pfam" id="PF01035">
    <property type="entry name" value="DNA_binding_1"/>
    <property type="match status" value="1"/>
</dbReference>
<dbReference type="Gene3D" id="1.10.10.10">
    <property type="entry name" value="Winged helix-like DNA-binding domain superfamily/Winged helix DNA-binding domain"/>
    <property type="match status" value="1"/>
</dbReference>
<comment type="catalytic activity">
    <reaction evidence="8">
        <text>a 6-O-methyl-2'-deoxyguanosine in DNA + L-cysteinyl-[protein] = S-methyl-L-cysteinyl-[protein] + a 2'-deoxyguanosine in DNA</text>
        <dbReference type="Rhea" id="RHEA:24000"/>
        <dbReference type="Rhea" id="RHEA-COMP:10131"/>
        <dbReference type="Rhea" id="RHEA-COMP:10132"/>
        <dbReference type="Rhea" id="RHEA-COMP:11367"/>
        <dbReference type="Rhea" id="RHEA-COMP:11368"/>
        <dbReference type="ChEBI" id="CHEBI:29950"/>
        <dbReference type="ChEBI" id="CHEBI:82612"/>
        <dbReference type="ChEBI" id="CHEBI:85445"/>
        <dbReference type="ChEBI" id="CHEBI:85448"/>
        <dbReference type="EC" id="2.1.1.63"/>
    </reaction>
</comment>
<dbReference type="EC" id="2.1.1.63" evidence="3"/>
<dbReference type="STRING" id="57664.SAMN05661003_12225"/>